<protein>
    <submittedName>
        <fullName evidence="3">DUF1127 domain-containing protein</fullName>
    </submittedName>
</protein>
<reference evidence="3 4" key="1">
    <citation type="submission" date="2023-03" db="EMBL/GenBank/DDBJ databases">
        <title>YIM 152171 draft genome.</title>
        <authorList>
            <person name="Yang Z."/>
        </authorList>
    </citation>
    <scope>NUCLEOTIDE SEQUENCE [LARGE SCALE GENOMIC DNA]</scope>
    <source>
        <strain evidence="3 4">YIM 152171</strain>
    </source>
</reference>
<dbReference type="EMBL" id="JARGEQ010000126">
    <property type="protein sequence ID" value="MDF1587366.1"/>
    <property type="molecule type" value="Genomic_DNA"/>
</dbReference>
<gene>
    <name evidence="3" type="ORF">PZ740_13345</name>
</gene>
<dbReference type="Proteomes" id="UP001301140">
    <property type="component" value="Unassembled WGS sequence"/>
</dbReference>
<comment type="caution">
    <text evidence="3">The sequence shown here is derived from an EMBL/GenBank/DDBJ whole genome shotgun (WGS) entry which is preliminary data.</text>
</comment>
<dbReference type="AlphaFoldDB" id="A0AAP4D7M1"/>
<keyword evidence="4" id="KW-1185">Reference proteome</keyword>
<dbReference type="Pfam" id="PF06568">
    <property type="entry name" value="YjiS-like"/>
    <property type="match status" value="1"/>
</dbReference>
<name>A0AAP4D7M1_9PROT</name>
<organism evidence="3 4">
    <name type="scientific">Marinimicrococcus flavescens</name>
    <dbReference type="NCBI Taxonomy" id="3031815"/>
    <lineage>
        <taxon>Bacteria</taxon>
        <taxon>Pseudomonadati</taxon>
        <taxon>Pseudomonadota</taxon>
        <taxon>Alphaproteobacteria</taxon>
        <taxon>Geminicoccales</taxon>
        <taxon>Geminicoccaceae</taxon>
        <taxon>Marinimicrococcus</taxon>
    </lineage>
</organism>
<feature type="domain" description="YjiS-like" evidence="2">
    <location>
        <begin position="29"/>
        <end position="65"/>
    </location>
</feature>
<evidence type="ECO:0000256" key="1">
    <source>
        <dbReference type="SAM" id="MobiDB-lite"/>
    </source>
</evidence>
<feature type="region of interest" description="Disordered" evidence="1">
    <location>
        <begin position="1"/>
        <end position="21"/>
    </location>
</feature>
<dbReference type="InterPro" id="IPR009506">
    <property type="entry name" value="YjiS-like"/>
</dbReference>
<proteinExistence type="predicted"/>
<evidence type="ECO:0000259" key="2">
    <source>
        <dbReference type="Pfam" id="PF06568"/>
    </source>
</evidence>
<sequence length="76" mass="8684">MATQIMGSPSELNPRLATAPGARGPLAWLFGAWREFRRYQRTISELEMLTDRELQDIGINRGDIEHTARRCARNGR</sequence>
<evidence type="ECO:0000313" key="3">
    <source>
        <dbReference type="EMBL" id="MDF1587366.1"/>
    </source>
</evidence>
<accession>A0AAP4D7M1</accession>
<evidence type="ECO:0000313" key="4">
    <source>
        <dbReference type="Proteomes" id="UP001301140"/>
    </source>
</evidence>
<dbReference type="RefSeq" id="WP_327789784.1">
    <property type="nucleotide sequence ID" value="NZ_JARGEQ010000126.1"/>
</dbReference>
<feature type="compositionally biased region" description="Polar residues" evidence="1">
    <location>
        <begin position="1"/>
        <end position="11"/>
    </location>
</feature>